<feature type="chain" id="PRO_5026779166" evidence="1">
    <location>
        <begin position="26"/>
        <end position="310"/>
    </location>
</feature>
<comment type="caution">
    <text evidence="3">The sequence shown here is derived from an EMBL/GenBank/DDBJ whole genome shotgun (WGS) entry which is preliminary data.</text>
</comment>
<dbReference type="Pfam" id="PF07727">
    <property type="entry name" value="RVT_2"/>
    <property type="match status" value="1"/>
</dbReference>
<keyword evidence="1" id="KW-0732">Signal</keyword>
<reference evidence="3" key="1">
    <citation type="journal article" date="2019" name="Sci. Rep.">
        <title>Draft genome of Tanacetum cinerariifolium, the natural source of mosquito coil.</title>
        <authorList>
            <person name="Yamashiro T."/>
            <person name="Shiraishi A."/>
            <person name="Satake H."/>
            <person name="Nakayama K."/>
        </authorList>
    </citation>
    <scope>NUCLEOTIDE SEQUENCE</scope>
</reference>
<dbReference type="AlphaFoldDB" id="A0A6L2M3X2"/>
<accession>A0A6L2M3X2</accession>
<evidence type="ECO:0000313" key="3">
    <source>
        <dbReference type="EMBL" id="GEU68280.1"/>
    </source>
</evidence>
<organism evidence="3">
    <name type="scientific">Tanacetum cinerariifolium</name>
    <name type="common">Dalmatian daisy</name>
    <name type="synonym">Chrysanthemum cinerariifolium</name>
    <dbReference type="NCBI Taxonomy" id="118510"/>
    <lineage>
        <taxon>Eukaryota</taxon>
        <taxon>Viridiplantae</taxon>
        <taxon>Streptophyta</taxon>
        <taxon>Embryophyta</taxon>
        <taxon>Tracheophyta</taxon>
        <taxon>Spermatophyta</taxon>
        <taxon>Magnoliopsida</taxon>
        <taxon>eudicotyledons</taxon>
        <taxon>Gunneridae</taxon>
        <taxon>Pentapetalae</taxon>
        <taxon>asterids</taxon>
        <taxon>campanulids</taxon>
        <taxon>Asterales</taxon>
        <taxon>Asteraceae</taxon>
        <taxon>Asteroideae</taxon>
        <taxon>Anthemideae</taxon>
        <taxon>Anthemidinae</taxon>
        <taxon>Tanacetum</taxon>
    </lineage>
</organism>
<feature type="domain" description="Reverse transcriptase Ty1/copia-type" evidence="2">
    <location>
        <begin position="102"/>
        <end position="195"/>
    </location>
</feature>
<dbReference type="EMBL" id="BKCJ010005719">
    <property type="protein sequence ID" value="GEU68280.1"/>
    <property type="molecule type" value="Genomic_DNA"/>
</dbReference>
<dbReference type="InterPro" id="IPR013103">
    <property type="entry name" value="RVT_2"/>
</dbReference>
<feature type="signal peptide" evidence="1">
    <location>
        <begin position="1"/>
        <end position="25"/>
    </location>
</feature>
<proteinExistence type="predicted"/>
<evidence type="ECO:0000259" key="2">
    <source>
        <dbReference type="Pfam" id="PF07727"/>
    </source>
</evidence>
<gene>
    <name evidence="3" type="ORF">Tci_040258</name>
</gene>
<protein>
    <submittedName>
        <fullName evidence="3">Putative ribonuclease H-like domain-containing protein</fullName>
    </submittedName>
</protein>
<evidence type="ECO:0000256" key="1">
    <source>
        <dbReference type="SAM" id="SignalP"/>
    </source>
</evidence>
<sequence length="310" mass="34904">MRVHLGLVRLALLLSQSCFARQAWAGEERIVQNCSWLDQWVGSCTRPSNEMISCTVKGKPLVLSWGRTPRLDFDVRTQFQHSLCPGIFRVTHVSVTFCYPWVRPIGTEWVLQNKKDKRGIVIRNKARLVAQGHTQEEGIDYEEVFAPVSWIEAIRLFLDYASFIGFTVYQIDVKSAFIYGTIDEEIYVKQPPGFQDPWPPRVTLGRLLAYARGLGFKPRRRGFPSGAKKEWGLSPKANVRVLHTAQLDVTGRSKFPLAKVTNEVNGTPNALTEQNRGLRITTSSAHLTVKAYSNRAGNSDAQGNITISID</sequence>
<name>A0A6L2M3X2_TANCI</name>